<evidence type="ECO:0000313" key="2">
    <source>
        <dbReference type="EMBL" id="ETN37971.1"/>
    </source>
</evidence>
<proteinExistence type="predicted"/>
<feature type="compositionally biased region" description="Basic and acidic residues" evidence="1">
    <location>
        <begin position="12"/>
        <end position="30"/>
    </location>
</feature>
<evidence type="ECO:0000313" key="3">
    <source>
        <dbReference type="Proteomes" id="UP000030752"/>
    </source>
</evidence>
<feature type="region of interest" description="Disordered" evidence="1">
    <location>
        <begin position="1"/>
        <end position="41"/>
    </location>
</feature>
<sequence length="67" mass="7307">MTQYLPGVMQGKDSHPGRLSEGSKPDEGGLKRGNLVNSSPMPWEERLTMMLRKYSNSAADLSVVVTA</sequence>
<organism evidence="2 3">
    <name type="scientific">Cyphellophora europaea (strain CBS 101466)</name>
    <name type="common">Phialophora europaea</name>
    <dbReference type="NCBI Taxonomy" id="1220924"/>
    <lineage>
        <taxon>Eukaryota</taxon>
        <taxon>Fungi</taxon>
        <taxon>Dikarya</taxon>
        <taxon>Ascomycota</taxon>
        <taxon>Pezizomycotina</taxon>
        <taxon>Eurotiomycetes</taxon>
        <taxon>Chaetothyriomycetidae</taxon>
        <taxon>Chaetothyriales</taxon>
        <taxon>Cyphellophoraceae</taxon>
        <taxon>Cyphellophora</taxon>
    </lineage>
</organism>
<dbReference type="VEuPathDB" id="FungiDB:HMPREF1541_07594"/>
<dbReference type="InParanoid" id="W2RN96"/>
<dbReference type="Proteomes" id="UP000030752">
    <property type="component" value="Unassembled WGS sequence"/>
</dbReference>
<evidence type="ECO:0000256" key="1">
    <source>
        <dbReference type="SAM" id="MobiDB-lite"/>
    </source>
</evidence>
<gene>
    <name evidence="2" type="ORF">HMPREF1541_07594</name>
</gene>
<keyword evidence="3" id="KW-1185">Reference proteome</keyword>
<accession>W2RN96</accession>
<dbReference type="GeneID" id="19974933"/>
<dbReference type="HOGENOM" id="CLU_2812276_0_0_1"/>
<dbReference type="RefSeq" id="XP_008720140.1">
    <property type="nucleotide sequence ID" value="XM_008721918.1"/>
</dbReference>
<dbReference type="AlphaFoldDB" id="W2RN96"/>
<dbReference type="EMBL" id="KB822723">
    <property type="protein sequence ID" value="ETN37971.1"/>
    <property type="molecule type" value="Genomic_DNA"/>
</dbReference>
<name>W2RN96_CYPE1</name>
<reference evidence="2 3" key="1">
    <citation type="submission" date="2013-03" db="EMBL/GenBank/DDBJ databases">
        <title>The Genome Sequence of Phialophora europaea CBS 101466.</title>
        <authorList>
            <consortium name="The Broad Institute Genomics Platform"/>
            <person name="Cuomo C."/>
            <person name="de Hoog S."/>
            <person name="Gorbushina A."/>
            <person name="Walker B."/>
            <person name="Young S.K."/>
            <person name="Zeng Q."/>
            <person name="Gargeya S."/>
            <person name="Fitzgerald M."/>
            <person name="Haas B."/>
            <person name="Abouelleil A."/>
            <person name="Allen A.W."/>
            <person name="Alvarado L."/>
            <person name="Arachchi H.M."/>
            <person name="Berlin A.M."/>
            <person name="Chapman S.B."/>
            <person name="Gainer-Dewar J."/>
            <person name="Goldberg J."/>
            <person name="Griggs A."/>
            <person name="Gujja S."/>
            <person name="Hansen M."/>
            <person name="Howarth C."/>
            <person name="Imamovic A."/>
            <person name="Ireland A."/>
            <person name="Larimer J."/>
            <person name="McCowan C."/>
            <person name="Murphy C."/>
            <person name="Pearson M."/>
            <person name="Poon T.W."/>
            <person name="Priest M."/>
            <person name="Roberts A."/>
            <person name="Saif S."/>
            <person name="Shea T."/>
            <person name="Sisk P."/>
            <person name="Sykes S."/>
            <person name="Wortman J."/>
            <person name="Nusbaum C."/>
            <person name="Birren B."/>
        </authorList>
    </citation>
    <scope>NUCLEOTIDE SEQUENCE [LARGE SCALE GENOMIC DNA]</scope>
    <source>
        <strain evidence="2 3">CBS 101466</strain>
    </source>
</reference>
<protein>
    <submittedName>
        <fullName evidence="2">Uncharacterized protein</fullName>
    </submittedName>
</protein>